<accession>A0ABW8RPS8</accession>
<gene>
    <name evidence="1" type="ORF">ACJEBI_29365</name>
</gene>
<protein>
    <submittedName>
        <fullName evidence="1">Uncharacterized protein</fullName>
    </submittedName>
</protein>
<dbReference type="Proteomes" id="UP001623041">
    <property type="component" value="Unassembled WGS sequence"/>
</dbReference>
<sequence>LNKRSRKRRITHVFLEFHSYLPIGKCLYSWRIFTRKDIFGRREKKELLPTNQFLTKIGG</sequence>
<name>A0ABW8RPS8_9BACI</name>
<evidence type="ECO:0000313" key="1">
    <source>
        <dbReference type="EMBL" id="MFK9095537.1"/>
    </source>
</evidence>
<feature type="non-terminal residue" evidence="1">
    <location>
        <position position="1"/>
    </location>
</feature>
<dbReference type="EMBL" id="JBJHQH010000060">
    <property type="protein sequence ID" value="MFK9095537.1"/>
    <property type="molecule type" value="Genomic_DNA"/>
</dbReference>
<reference evidence="1 2" key="1">
    <citation type="submission" date="2024-11" db="EMBL/GenBank/DDBJ databases">
        <authorList>
            <person name="Lucas J.A."/>
        </authorList>
    </citation>
    <scope>NUCLEOTIDE SEQUENCE [LARGE SCALE GENOMIC DNA]</scope>
    <source>
        <strain evidence="1 2">Z 5.4</strain>
    </source>
</reference>
<evidence type="ECO:0000313" key="2">
    <source>
        <dbReference type="Proteomes" id="UP001623041"/>
    </source>
</evidence>
<comment type="caution">
    <text evidence="1">The sequence shown here is derived from an EMBL/GenBank/DDBJ whole genome shotgun (WGS) entry which is preliminary data.</text>
</comment>
<keyword evidence="2" id="KW-1185">Reference proteome</keyword>
<dbReference type="RefSeq" id="WP_406583912.1">
    <property type="nucleotide sequence ID" value="NZ_JBJHQH010000060.1"/>
</dbReference>
<organism evidence="1 2">
    <name type="scientific">Bacillus salipaludis</name>
    <dbReference type="NCBI Taxonomy" id="2547811"/>
    <lineage>
        <taxon>Bacteria</taxon>
        <taxon>Bacillati</taxon>
        <taxon>Bacillota</taxon>
        <taxon>Bacilli</taxon>
        <taxon>Bacillales</taxon>
        <taxon>Bacillaceae</taxon>
        <taxon>Bacillus</taxon>
    </lineage>
</organism>
<proteinExistence type="predicted"/>